<feature type="transmembrane region" description="Helical" evidence="1">
    <location>
        <begin position="147"/>
        <end position="167"/>
    </location>
</feature>
<comment type="caution">
    <text evidence="2">The sequence shown here is derived from an EMBL/GenBank/DDBJ whole genome shotgun (WGS) entry which is preliminary data.</text>
</comment>
<organism evidence="2 3">
    <name type="scientific">candidate division LCP-89 bacterium B3_LCP</name>
    <dbReference type="NCBI Taxonomy" id="2012998"/>
    <lineage>
        <taxon>Bacteria</taxon>
        <taxon>Pseudomonadati</taxon>
        <taxon>Bacteria division LCP-89</taxon>
    </lineage>
</organism>
<dbReference type="EMBL" id="NJBN01000013">
    <property type="protein sequence ID" value="TKJ37280.1"/>
    <property type="molecule type" value="Genomic_DNA"/>
</dbReference>
<evidence type="ECO:0000313" key="3">
    <source>
        <dbReference type="Proteomes" id="UP000319619"/>
    </source>
</evidence>
<dbReference type="Gene3D" id="1.20.950.20">
    <property type="entry name" value="Transmembrane di-heme cytochromes, Chain C"/>
    <property type="match status" value="1"/>
</dbReference>
<evidence type="ECO:0000313" key="2">
    <source>
        <dbReference type="EMBL" id="TKJ37280.1"/>
    </source>
</evidence>
<keyword evidence="1" id="KW-0472">Membrane</keyword>
<feature type="transmembrane region" description="Helical" evidence="1">
    <location>
        <begin position="15"/>
        <end position="32"/>
    </location>
</feature>
<evidence type="ECO:0008006" key="4">
    <source>
        <dbReference type="Google" id="ProtNLM"/>
    </source>
</evidence>
<feature type="transmembrane region" description="Helical" evidence="1">
    <location>
        <begin position="173"/>
        <end position="191"/>
    </location>
</feature>
<gene>
    <name evidence="2" type="ORF">CEE37_14325</name>
</gene>
<name>A0A532UQR0_UNCL8</name>
<evidence type="ECO:0000256" key="1">
    <source>
        <dbReference type="SAM" id="Phobius"/>
    </source>
</evidence>
<dbReference type="SUPFAM" id="SSF103501">
    <property type="entry name" value="Respiratory nitrate reductase 1 gamma chain"/>
    <property type="match status" value="1"/>
</dbReference>
<feature type="transmembrane region" description="Helical" evidence="1">
    <location>
        <begin position="75"/>
        <end position="97"/>
    </location>
</feature>
<dbReference type="Proteomes" id="UP000319619">
    <property type="component" value="Unassembled WGS sequence"/>
</dbReference>
<proteinExistence type="predicted"/>
<accession>A0A532UQR0</accession>
<keyword evidence="1" id="KW-0812">Transmembrane</keyword>
<protein>
    <recommendedName>
        <fullName evidence="4">NarG-like domain-containing protein</fullName>
    </recommendedName>
</protein>
<dbReference type="InterPro" id="IPR036197">
    <property type="entry name" value="NarG-like_sf"/>
</dbReference>
<sequence length="224" mass="25703">MSDALHFASHRLQEIALVTMAIVYAFRIRWILKFPAGKERQAPTGTGSLKPRTSIIYSWFNIAQPWAMESTRTKFFLYAQFVVFHVGVVAAIGLSFVIPYGPGLLESPALMNIIRILCFAAFLVGILRIIRRVGSKPMRVISSPDDYFSLLLLTVWFFFAGLATPNNYTGGEFILMTYFWMTAFFLIYVPFSKISHYLYYPFTRFYLGKTLGRRGVYPMVKGHR</sequence>
<dbReference type="AlphaFoldDB" id="A0A532UQR0"/>
<keyword evidence="1" id="KW-1133">Transmembrane helix</keyword>
<reference evidence="2 3" key="1">
    <citation type="submission" date="2017-06" db="EMBL/GenBank/DDBJ databases">
        <title>Novel microbial phyla capable of carbon fixation and sulfur reduction in deep-sea sediments.</title>
        <authorList>
            <person name="Huang J."/>
            <person name="Baker B."/>
            <person name="Wang Y."/>
        </authorList>
    </citation>
    <scope>NUCLEOTIDE SEQUENCE [LARGE SCALE GENOMIC DNA]</scope>
    <source>
        <strain evidence="2">B3_LCP</strain>
    </source>
</reference>
<feature type="transmembrane region" description="Helical" evidence="1">
    <location>
        <begin position="109"/>
        <end position="127"/>
    </location>
</feature>